<dbReference type="Gene3D" id="1.10.10.10">
    <property type="entry name" value="Winged helix-like DNA-binding domain superfamily/Winged helix DNA-binding domain"/>
    <property type="match status" value="1"/>
</dbReference>
<feature type="region of interest" description="Disordered" evidence="1">
    <location>
        <begin position="1"/>
        <end position="33"/>
    </location>
</feature>
<dbReference type="EMBL" id="WHOB01000079">
    <property type="protein sequence ID" value="NOU82486.1"/>
    <property type="molecule type" value="Genomic_DNA"/>
</dbReference>
<sequence>MSKLIRRQDHLGNRKTSRKEPKRKDSPKSHMNVTLPLPEMHAILRAADDIIAEGGRTLLSKILKGSKEKKLLELGLDRNPSYGFYRDITLEQIVEKVDELIDADYLRTEYSGKLPMIVFTPRGWAVERERRAEEFLREWDQWLANGVTPVSMEYLKERNRGMIFMFLFKILCSGDRKYIPYLQQWEPIDFSKVQAEIRQVIEALNGRDQLEEMQWHSLLRERAQTLLVRSRKPVILVCKECGDPFAFDELLLSCYKADGLHFPEKCSYCRQQEDNRYE</sequence>
<keyword evidence="4" id="KW-1185">Reference proteome</keyword>
<dbReference type="NCBIfam" id="NF041107">
    <property type="entry name" value="RQC_minor_1"/>
    <property type="match status" value="1"/>
</dbReference>
<evidence type="ECO:0000259" key="2">
    <source>
        <dbReference type="SMART" id="SM00956"/>
    </source>
</evidence>
<accession>A0ABX1YRG8</accession>
<keyword evidence="3" id="KW-0378">Hydrolase</keyword>
<feature type="domain" description="RQC" evidence="2">
    <location>
        <begin position="32"/>
        <end position="139"/>
    </location>
</feature>
<dbReference type="GO" id="GO:0004386">
    <property type="term" value="F:helicase activity"/>
    <property type="evidence" value="ECO:0007669"/>
    <property type="project" value="UniProtKB-KW"/>
</dbReference>
<keyword evidence="3" id="KW-0067">ATP-binding</keyword>
<dbReference type="InterPro" id="IPR036390">
    <property type="entry name" value="WH_DNA-bd_sf"/>
</dbReference>
<dbReference type="SUPFAM" id="SSF46785">
    <property type="entry name" value="Winged helix' DNA-binding domain"/>
    <property type="match status" value="1"/>
</dbReference>
<reference evidence="3 4" key="1">
    <citation type="submission" date="2019-10" db="EMBL/GenBank/DDBJ databases">
        <title>Description of Paenibacillus terricola sp. nov.</title>
        <authorList>
            <person name="Carlier A."/>
            <person name="Qi S."/>
        </authorList>
    </citation>
    <scope>NUCLEOTIDE SEQUENCE [LARGE SCALE GENOMIC DNA]</scope>
    <source>
        <strain evidence="3 4">LMG 31459</strain>
    </source>
</reference>
<dbReference type="InterPro" id="IPR018982">
    <property type="entry name" value="RQC_domain"/>
</dbReference>
<comment type="caution">
    <text evidence="3">The sequence shown here is derived from an EMBL/GenBank/DDBJ whole genome shotgun (WGS) entry which is preliminary data.</text>
</comment>
<keyword evidence="3" id="KW-0547">Nucleotide-binding</keyword>
<gene>
    <name evidence="3" type="ORF">GC101_26840</name>
</gene>
<protein>
    <submittedName>
        <fullName evidence="3">Superfamily II DNA helicase</fullName>
    </submittedName>
</protein>
<keyword evidence="3" id="KW-0347">Helicase</keyword>
<feature type="compositionally biased region" description="Basic and acidic residues" evidence="1">
    <location>
        <begin position="1"/>
        <end position="28"/>
    </location>
</feature>
<dbReference type="InterPro" id="IPR036388">
    <property type="entry name" value="WH-like_DNA-bd_sf"/>
</dbReference>
<evidence type="ECO:0000313" key="4">
    <source>
        <dbReference type="Proteomes" id="UP000596857"/>
    </source>
</evidence>
<organism evidence="3 4">
    <name type="scientific">Paenibacillus phytohabitans</name>
    <dbReference type="NCBI Taxonomy" id="2654978"/>
    <lineage>
        <taxon>Bacteria</taxon>
        <taxon>Bacillati</taxon>
        <taxon>Bacillota</taxon>
        <taxon>Bacilli</taxon>
        <taxon>Bacillales</taxon>
        <taxon>Paenibacillaceae</taxon>
        <taxon>Paenibacillus</taxon>
    </lineage>
</organism>
<proteinExistence type="predicted"/>
<evidence type="ECO:0000313" key="3">
    <source>
        <dbReference type="EMBL" id="NOU82486.1"/>
    </source>
</evidence>
<name>A0ABX1YRG8_9BACL</name>
<dbReference type="Proteomes" id="UP000596857">
    <property type="component" value="Unassembled WGS sequence"/>
</dbReference>
<evidence type="ECO:0000256" key="1">
    <source>
        <dbReference type="SAM" id="MobiDB-lite"/>
    </source>
</evidence>
<dbReference type="Pfam" id="PF09382">
    <property type="entry name" value="RQC"/>
    <property type="match status" value="1"/>
</dbReference>
<dbReference type="SMART" id="SM00956">
    <property type="entry name" value="RQC"/>
    <property type="match status" value="1"/>
</dbReference>